<dbReference type="InterPro" id="IPR050796">
    <property type="entry name" value="SCF_F-box_component"/>
</dbReference>
<name>V4NE56_EUTSA</name>
<dbReference type="OMA" id="NNIQDIW"/>
<dbReference type="eggNOG" id="ENOG502R1K2">
    <property type="taxonomic scope" value="Eukaryota"/>
</dbReference>
<feature type="domain" description="F-box" evidence="1">
    <location>
        <begin position="2"/>
        <end position="47"/>
    </location>
</feature>
<evidence type="ECO:0000313" key="3">
    <source>
        <dbReference type="Proteomes" id="UP000030689"/>
    </source>
</evidence>
<dbReference type="KEGG" id="eus:EUTSA_v10006469mg"/>
<dbReference type="InterPro" id="IPR006527">
    <property type="entry name" value="F-box-assoc_dom_typ1"/>
</dbReference>
<dbReference type="EMBL" id="KI517455">
    <property type="protein sequence ID" value="ESQ44346.1"/>
    <property type="molecule type" value="Genomic_DNA"/>
</dbReference>
<evidence type="ECO:0000259" key="1">
    <source>
        <dbReference type="PROSITE" id="PS50181"/>
    </source>
</evidence>
<sequence>MSNGMEKIPDVLIEEILERLGVKSLVRFTCVSKQWNSMIKSTYFASTHLIRAQSRNPDILLGGCSLYESPRSASYSYLRTLELGCLISKKIHTIPKPKTCLAMTGSCDGLVCVYDFQIKIYVINPATRWCRSLPRANFQQINRIRENLTGCYARNCLGFGKDTVTNKYKMVWLYNSLELGLDGHQIRCEVFEFTTNVWRHVIGSPHRICCDVFKSRPVYLDGSLYWFSTVQVNGETMIIYFDLHTEVFQVMPETPIAHASPYRIIMCSLNNRLCVSENNINSQDIWSLSSQKVWEKTYSLNLNFTCRFFGDTGFPITPITLFNKTELLFLYPVATYHSLLVQDTRIGSFYSSYYRTYGLEQAISFVPSLISI</sequence>
<dbReference type="Gene3D" id="1.20.1280.50">
    <property type="match status" value="1"/>
</dbReference>
<dbReference type="AlphaFoldDB" id="V4NE56"/>
<dbReference type="Proteomes" id="UP000030689">
    <property type="component" value="Unassembled WGS sequence"/>
</dbReference>
<dbReference type="InterPro" id="IPR011043">
    <property type="entry name" value="Gal_Oxase/kelch_b-propeller"/>
</dbReference>
<dbReference type="InterPro" id="IPR036047">
    <property type="entry name" value="F-box-like_dom_sf"/>
</dbReference>
<dbReference type="Pfam" id="PF00646">
    <property type="entry name" value="F-box"/>
    <property type="match status" value="1"/>
</dbReference>
<dbReference type="CDD" id="cd22157">
    <property type="entry name" value="F-box_AtFBW1-like"/>
    <property type="match status" value="1"/>
</dbReference>
<dbReference type="NCBIfam" id="TIGR01640">
    <property type="entry name" value="F_box_assoc_1"/>
    <property type="match status" value="1"/>
</dbReference>
<accession>V4NE56</accession>
<dbReference type="SUPFAM" id="SSF81383">
    <property type="entry name" value="F-box domain"/>
    <property type="match status" value="1"/>
</dbReference>
<dbReference type="STRING" id="72664.V4NE56"/>
<dbReference type="Gramene" id="ESQ44346">
    <property type="protein sequence ID" value="ESQ44346"/>
    <property type="gene ID" value="EUTSA_v10006469mg"/>
</dbReference>
<dbReference type="InterPro" id="IPR017451">
    <property type="entry name" value="F-box-assoc_interact_dom"/>
</dbReference>
<dbReference type="PROSITE" id="PS50181">
    <property type="entry name" value="FBOX"/>
    <property type="match status" value="1"/>
</dbReference>
<gene>
    <name evidence="2" type="ORF">EUTSA_v10006469mg</name>
</gene>
<reference evidence="2 3" key="1">
    <citation type="journal article" date="2013" name="Front. Plant Sci.">
        <title>The Reference Genome of the Halophytic Plant Eutrema salsugineum.</title>
        <authorList>
            <person name="Yang R."/>
            <person name="Jarvis D.E."/>
            <person name="Chen H."/>
            <person name="Beilstein M.A."/>
            <person name="Grimwood J."/>
            <person name="Jenkins J."/>
            <person name="Shu S."/>
            <person name="Prochnik S."/>
            <person name="Xin M."/>
            <person name="Ma C."/>
            <person name="Schmutz J."/>
            <person name="Wing R.A."/>
            <person name="Mitchell-Olds T."/>
            <person name="Schumaker K.S."/>
            <person name="Wang X."/>
        </authorList>
    </citation>
    <scope>NUCLEOTIDE SEQUENCE [LARGE SCALE GENOMIC DNA]</scope>
</reference>
<dbReference type="SUPFAM" id="SSF50965">
    <property type="entry name" value="Galactose oxidase, central domain"/>
    <property type="match status" value="1"/>
</dbReference>
<dbReference type="PANTHER" id="PTHR31672:SF13">
    <property type="entry name" value="F-BOX PROTEIN CPR30-LIKE"/>
    <property type="match status" value="1"/>
</dbReference>
<evidence type="ECO:0000313" key="2">
    <source>
        <dbReference type="EMBL" id="ESQ44346.1"/>
    </source>
</evidence>
<protein>
    <recommendedName>
        <fullName evidence="1">F-box domain-containing protein</fullName>
    </recommendedName>
</protein>
<keyword evidence="3" id="KW-1185">Reference proteome</keyword>
<proteinExistence type="predicted"/>
<dbReference type="InterPro" id="IPR001810">
    <property type="entry name" value="F-box_dom"/>
</dbReference>
<organism evidence="2 3">
    <name type="scientific">Eutrema salsugineum</name>
    <name type="common">Saltwater cress</name>
    <name type="synonym">Sisymbrium salsugineum</name>
    <dbReference type="NCBI Taxonomy" id="72664"/>
    <lineage>
        <taxon>Eukaryota</taxon>
        <taxon>Viridiplantae</taxon>
        <taxon>Streptophyta</taxon>
        <taxon>Embryophyta</taxon>
        <taxon>Tracheophyta</taxon>
        <taxon>Spermatophyta</taxon>
        <taxon>Magnoliopsida</taxon>
        <taxon>eudicotyledons</taxon>
        <taxon>Gunneridae</taxon>
        <taxon>Pentapetalae</taxon>
        <taxon>rosids</taxon>
        <taxon>malvids</taxon>
        <taxon>Brassicales</taxon>
        <taxon>Brassicaceae</taxon>
        <taxon>Eutremeae</taxon>
        <taxon>Eutrema</taxon>
    </lineage>
</organism>
<dbReference type="SMART" id="SM00256">
    <property type="entry name" value="FBOX"/>
    <property type="match status" value="1"/>
</dbReference>
<dbReference type="PANTHER" id="PTHR31672">
    <property type="entry name" value="BNACNNG10540D PROTEIN"/>
    <property type="match status" value="1"/>
</dbReference>
<dbReference type="Pfam" id="PF07734">
    <property type="entry name" value="FBA_1"/>
    <property type="match status" value="1"/>
</dbReference>